<keyword evidence="4" id="KW-1185">Reference proteome</keyword>
<dbReference type="PANTHER" id="PTHR10379:SF5">
    <property type="entry name" value="PROTEIN CBFA2T1"/>
    <property type="match status" value="1"/>
</dbReference>
<protein>
    <submittedName>
        <fullName evidence="3">Protein CBFA2T1</fullName>
    </submittedName>
</protein>
<dbReference type="GO" id="GO:0005634">
    <property type="term" value="C:nucleus"/>
    <property type="evidence" value="ECO:0007669"/>
    <property type="project" value="TreeGrafter"/>
</dbReference>
<dbReference type="AlphaFoldDB" id="A0AA41NA69"/>
<dbReference type="InterPro" id="IPR013289">
    <property type="entry name" value="CBFA2T1/2/3"/>
</dbReference>
<dbReference type="PANTHER" id="PTHR10379">
    <property type="entry name" value="MTG8 ETO EIGHT TWENTY ONE PROTEIN"/>
    <property type="match status" value="1"/>
</dbReference>
<gene>
    <name evidence="3" type="ORF">SUZIE_188870</name>
</gene>
<evidence type="ECO:0000256" key="1">
    <source>
        <dbReference type="SAM" id="MobiDB-lite"/>
    </source>
</evidence>
<proteinExistence type="predicted"/>
<feature type="region of interest" description="Disordered" evidence="1">
    <location>
        <begin position="35"/>
        <end position="62"/>
    </location>
</feature>
<organism evidence="3 4">
    <name type="scientific">Sciurus carolinensis</name>
    <name type="common">Eastern gray squirrel</name>
    <dbReference type="NCBI Taxonomy" id="30640"/>
    <lineage>
        <taxon>Eukaryota</taxon>
        <taxon>Metazoa</taxon>
        <taxon>Chordata</taxon>
        <taxon>Craniata</taxon>
        <taxon>Vertebrata</taxon>
        <taxon>Euteleostomi</taxon>
        <taxon>Mammalia</taxon>
        <taxon>Eutheria</taxon>
        <taxon>Euarchontoglires</taxon>
        <taxon>Glires</taxon>
        <taxon>Rodentia</taxon>
        <taxon>Sciuromorpha</taxon>
        <taxon>Sciuridae</taxon>
        <taxon>Sciurinae</taxon>
        <taxon>Sciurini</taxon>
        <taxon>Sciurus</taxon>
    </lineage>
</organism>
<name>A0AA41NA69_SCICA</name>
<feature type="region of interest" description="Disordered" evidence="1">
    <location>
        <begin position="106"/>
        <end position="125"/>
    </location>
</feature>
<dbReference type="Pfam" id="PF08788">
    <property type="entry name" value="NHR2"/>
    <property type="match status" value="1"/>
</dbReference>
<comment type="caution">
    <text evidence="3">The sequence shown here is derived from an EMBL/GenBank/DDBJ whole genome shotgun (WGS) entry which is preliminary data.</text>
</comment>
<dbReference type="Gene3D" id="6.10.250.230">
    <property type="match status" value="1"/>
</dbReference>
<accession>A0AA41NA69</accession>
<feature type="compositionally biased region" description="Low complexity" evidence="1">
    <location>
        <begin position="41"/>
        <end position="51"/>
    </location>
</feature>
<dbReference type="GO" id="GO:0003714">
    <property type="term" value="F:transcription corepressor activity"/>
    <property type="evidence" value="ECO:0007669"/>
    <property type="project" value="InterPro"/>
</dbReference>
<evidence type="ECO:0000259" key="2">
    <source>
        <dbReference type="Pfam" id="PF08788"/>
    </source>
</evidence>
<feature type="domain" description="NHR2-like" evidence="2">
    <location>
        <begin position="1"/>
        <end position="37"/>
    </location>
</feature>
<dbReference type="InterPro" id="IPR014896">
    <property type="entry name" value="NHR2"/>
</dbReference>
<evidence type="ECO:0000313" key="3">
    <source>
        <dbReference type="EMBL" id="MBZ3886611.1"/>
    </source>
</evidence>
<dbReference type="EMBL" id="JAATJV010410546">
    <property type="protein sequence ID" value="MBZ3886611.1"/>
    <property type="molecule type" value="Genomic_DNA"/>
</dbReference>
<evidence type="ECO:0000313" key="4">
    <source>
        <dbReference type="Proteomes" id="UP001166674"/>
    </source>
</evidence>
<reference evidence="3" key="1">
    <citation type="submission" date="2020-03" db="EMBL/GenBank/DDBJ databases">
        <title>Studies in the Genomics of Life Span.</title>
        <authorList>
            <person name="Glass D."/>
        </authorList>
    </citation>
    <scope>NUCLEOTIDE SEQUENCE</scope>
    <source>
        <strain evidence="3">SUZIE</strain>
        <tissue evidence="3">Muscle</tissue>
    </source>
</reference>
<sequence length="125" mass="14379">MIENTRRSLTVLRRCQEVDREELKYWIRWYSDAEDLKKGGSSSSSHSRQQSPVNPDPVALDAHQEFLHRPASGFVPEEIWKKAEEAVNEVKCQAMTELQKAMSEVEQKAHDMITTERAKDAAHRG</sequence>
<dbReference type="Proteomes" id="UP001166674">
    <property type="component" value="Unassembled WGS sequence"/>
</dbReference>